<reference evidence="5" key="1">
    <citation type="submission" date="2020-10" db="EMBL/GenBank/DDBJ databases">
        <title>Mucilaginibacter mali sp. nov., isolated from rhizosphere soil of apple orchard.</title>
        <authorList>
            <person name="Lee J.-S."/>
            <person name="Kim H.S."/>
            <person name="Kim J.-S."/>
        </authorList>
    </citation>
    <scope>NUCLEOTIDE SEQUENCE</scope>
    <source>
        <strain evidence="5">KCTC 22746</strain>
    </source>
</reference>
<keyword evidence="6" id="KW-1185">Reference proteome</keyword>
<dbReference type="Proteomes" id="UP000622475">
    <property type="component" value="Unassembled WGS sequence"/>
</dbReference>
<accession>A0A929L0Z9</accession>
<dbReference type="GO" id="GO:0003677">
    <property type="term" value="F:DNA binding"/>
    <property type="evidence" value="ECO:0007669"/>
    <property type="project" value="UniProtKB-KW"/>
</dbReference>
<gene>
    <name evidence="5" type="ORF">IRJ16_19815</name>
</gene>
<dbReference type="PROSITE" id="PS50043">
    <property type="entry name" value="HTH_LUXR_2"/>
    <property type="match status" value="1"/>
</dbReference>
<name>A0A929L0Z9_9SPHI</name>
<evidence type="ECO:0000313" key="6">
    <source>
        <dbReference type="Proteomes" id="UP000622475"/>
    </source>
</evidence>
<keyword evidence="1" id="KW-0805">Transcription regulation</keyword>
<evidence type="ECO:0000256" key="2">
    <source>
        <dbReference type="ARBA" id="ARBA00023125"/>
    </source>
</evidence>
<dbReference type="InterPro" id="IPR000792">
    <property type="entry name" value="Tscrpt_reg_LuxR_C"/>
</dbReference>
<sequence length="235" mass="26787">MKVYSAAEQEVVLQSQLYTLDKSFANTMGMLKAVADILPGVLLVNDMGKLENTYMNQTGLQHLRRTQEELTGMGAEYFSEEIFCADEMAWIAGRFADIAQRDDKSEVVAFYQKVRPNSTHDWSHFQLSGKLMENHPGHVVLMSVATDQANYTLNRINKALDTEPIDIPLFQRFSTLTKREKQVLGLIAKGHTNVYISEALFLAQYTVETHRRNINKKLATKNIRELIRVAERFGL</sequence>
<dbReference type="Gene3D" id="1.10.10.10">
    <property type="entry name" value="Winged helix-like DNA-binding domain superfamily/Winged helix DNA-binding domain"/>
    <property type="match status" value="1"/>
</dbReference>
<dbReference type="PRINTS" id="PR00038">
    <property type="entry name" value="HTHLUXR"/>
</dbReference>
<dbReference type="SMART" id="SM00421">
    <property type="entry name" value="HTH_LUXR"/>
    <property type="match status" value="1"/>
</dbReference>
<dbReference type="CDD" id="cd06170">
    <property type="entry name" value="LuxR_C_like"/>
    <property type="match status" value="1"/>
</dbReference>
<dbReference type="AlphaFoldDB" id="A0A929L0Z9"/>
<keyword evidence="3" id="KW-0804">Transcription</keyword>
<proteinExistence type="predicted"/>
<dbReference type="InterPro" id="IPR016032">
    <property type="entry name" value="Sig_transdc_resp-reg_C-effctor"/>
</dbReference>
<dbReference type="Pfam" id="PF00196">
    <property type="entry name" value="GerE"/>
    <property type="match status" value="1"/>
</dbReference>
<dbReference type="GO" id="GO:0006355">
    <property type="term" value="P:regulation of DNA-templated transcription"/>
    <property type="evidence" value="ECO:0007669"/>
    <property type="project" value="InterPro"/>
</dbReference>
<dbReference type="PANTHER" id="PTHR44688:SF16">
    <property type="entry name" value="DNA-BINDING TRANSCRIPTIONAL ACTIVATOR DEVR_DOSR"/>
    <property type="match status" value="1"/>
</dbReference>
<protein>
    <submittedName>
        <fullName evidence="5">Helix-turn-helix transcriptional regulator</fullName>
    </submittedName>
</protein>
<dbReference type="PANTHER" id="PTHR44688">
    <property type="entry name" value="DNA-BINDING TRANSCRIPTIONAL ACTIVATOR DEVR_DOSR"/>
    <property type="match status" value="1"/>
</dbReference>
<dbReference type="PROSITE" id="PS00622">
    <property type="entry name" value="HTH_LUXR_1"/>
    <property type="match status" value="1"/>
</dbReference>
<dbReference type="InterPro" id="IPR036388">
    <property type="entry name" value="WH-like_DNA-bd_sf"/>
</dbReference>
<comment type="caution">
    <text evidence="5">The sequence shown here is derived from an EMBL/GenBank/DDBJ whole genome shotgun (WGS) entry which is preliminary data.</text>
</comment>
<keyword evidence="2" id="KW-0238">DNA-binding</keyword>
<dbReference type="EMBL" id="JADFFL010000009">
    <property type="protein sequence ID" value="MBE9664138.1"/>
    <property type="molecule type" value="Genomic_DNA"/>
</dbReference>
<feature type="domain" description="HTH luxR-type" evidence="4">
    <location>
        <begin position="169"/>
        <end position="234"/>
    </location>
</feature>
<dbReference type="SUPFAM" id="SSF46894">
    <property type="entry name" value="C-terminal effector domain of the bipartite response regulators"/>
    <property type="match status" value="1"/>
</dbReference>
<evidence type="ECO:0000313" key="5">
    <source>
        <dbReference type="EMBL" id="MBE9664138.1"/>
    </source>
</evidence>
<evidence type="ECO:0000256" key="3">
    <source>
        <dbReference type="ARBA" id="ARBA00023163"/>
    </source>
</evidence>
<organism evidence="5 6">
    <name type="scientific">Mucilaginibacter myungsuensis</name>
    <dbReference type="NCBI Taxonomy" id="649104"/>
    <lineage>
        <taxon>Bacteria</taxon>
        <taxon>Pseudomonadati</taxon>
        <taxon>Bacteroidota</taxon>
        <taxon>Sphingobacteriia</taxon>
        <taxon>Sphingobacteriales</taxon>
        <taxon>Sphingobacteriaceae</taxon>
        <taxon>Mucilaginibacter</taxon>
    </lineage>
</organism>
<evidence type="ECO:0000259" key="4">
    <source>
        <dbReference type="PROSITE" id="PS50043"/>
    </source>
</evidence>
<dbReference type="RefSeq" id="WP_194113379.1">
    <property type="nucleotide sequence ID" value="NZ_JADFFL010000009.1"/>
</dbReference>
<evidence type="ECO:0000256" key="1">
    <source>
        <dbReference type="ARBA" id="ARBA00023015"/>
    </source>
</evidence>